<feature type="transmembrane region" description="Helical" evidence="7">
    <location>
        <begin position="73"/>
        <end position="91"/>
    </location>
</feature>
<name>A0ABU6DSB4_9GAMM</name>
<feature type="domain" description="Major facilitator superfamily (MFS) profile" evidence="8">
    <location>
        <begin position="7"/>
        <end position="396"/>
    </location>
</feature>
<feature type="transmembrane region" description="Helical" evidence="7">
    <location>
        <begin position="165"/>
        <end position="183"/>
    </location>
</feature>
<reference evidence="9 10" key="1">
    <citation type="submission" date="2019-08" db="EMBL/GenBank/DDBJ databases">
        <title>Five species of Acinetobacter isolated from floral nectar and animal pollinators.</title>
        <authorList>
            <person name="Hendry T.A."/>
        </authorList>
    </citation>
    <scope>NUCLEOTIDE SEQUENCE [LARGE SCALE GENOMIC DNA]</scope>
    <source>
        <strain evidence="9 10">MD18.27</strain>
    </source>
</reference>
<dbReference type="InterPro" id="IPR011701">
    <property type="entry name" value="MFS"/>
</dbReference>
<dbReference type="Proteomes" id="UP001339883">
    <property type="component" value="Unassembled WGS sequence"/>
</dbReference>
<proteinExistence type="predicted"/>
<dbReference type="SUPFAM" id="SSF103473">
    <property type="entry name" value="MFS general substrate transporter"/>
    <property type="match status" value="1"/>
</dbReference>
<feature type="transmembrane region" description="Helical" evidence="7">
    <location>
        <begin position="274"/>
        <end position="295"/>
    </location>
</feature>
<evidence type="ECO:0000256" key="6">
    <source>
        <dbReference type="ARBA" id="ARBA00023136"/>
    </source>
</evidence>
<dbReference type="PANTHER" id="PTHR23517:SF13">
    <property type="entry name" value="MAJOR FACILITATOR SUPERFAMILY MFS_1"/>
    <property type="match status" value="1"/>
</dbReference>
<keyword evidence="2" id="KW-0813">Transport</keyword>
<evidence type="ECO:0000259" key="8">
    <source>
        <dbReference type="PROSITE" id="PS50850"/>
    </source>
</evidence>
<keyword evidence="4 7" id="KW-0812">Transmembrane</keyword>
<feature type="transmembrane region" description="Helical" evidence="7">
    <location>
        <begin position="242"/>
        <end position="262"/>
    </location>
</feature>
<dbReference type="InterPro" id="IPR036259">
    <property type="entry name" value="MFS_trans_sf"/>
</dbReference>
<keyword evidence="6 7" id="KW-0472">Membrane</keyword>
<dbReference type="RefSeq" id="WP_325775200.1">
    <property type="nucleotide sequence ID" value="NZ_VTDN01000004.1"/>
</dbReference>
<dbReference type="PANTHER" id="PTHR23517">
    <property type="entry name" value="RESISTANCE PROTEIN MDTM, PUTATIVE-RELATED-RELATED"/>
    <property type="match status" value="1"/>
</dbReference>
<feature type="transmembrane region" description="Helical" evidence="7">
    <location>
        <begin position="41"/>
        <end position="61"/>
    </location>
</feature>
<dbReference type="InterPro" id="IPR020846">
    <property type="entry name" value="MFS_dom"/>
</dbReference>
<comment type="caution">
    <text evidence="9">The sequence shown here is derived from an EMBL/GenBank/DDBJ whole genome shotgun (WGS) entry which is preliminary data.</text>
</comment>
<protein>
    <submittedName>
        <fullName evidence="9">MFS transporter</fullName>
    </submittedName>
</protein>
<feature type="transmembrane region" description="Helical" evidence="7">
    <location>
        <begin position="132"/>
        <end position="153"/>
    </location>
</feature>
<dbReference type="PROSITE" id="PS50850">
    <property type="entry name" value="MFS"/>
    <property type="match status" value="1"/>
</dbReference>
<evidence type="ECO:0000313" key="9">
    <source>
        <dbReference type="EMBL" id="MEB5476729.1"/>
    </source>
</evidence>
<accession>A0ABU6DSB4</accession>
<feature type="transmembrane region" description="Helical" evidence="7">
    <location>
        <begin position="97"/>
        <end position="120"/>
    </location>
</feature>
<keyword evidence="5 7" id="KW-1133">Transmembrane helix</keyword>
<dbReference type="InterPro" id="IPR050171">
    <property type="entry name" value="MFS_Transporters"/>
</dbReference>
<evidence type="ECO:0000256" key="3">
    <source>
        <dbReference type="ARBA" id="ARBA00022475"/>
    </source>
</evidence>
<evidence type="ECO:0000256" key="1">
    <source>
        <dbReference type="ARBA" id="ARBA00004651"/>
    </source>
</evidence>
<comment type="subcellular location">
    <subcellularLocation>
        <location evidence="1">Cell membrane</location>
        <topology evidence="1">Multi-pass membrane protein</topology>
    </subcellularLocation>
</comment>
<evidence type="ECO:0000256" key="4">
    <source>
        <dbReference type="ARBA" id="ARBA00022692"/>
    </source>
</evidence>
<organism evidence="9 10">
    <name type="scientific">Acinetobacter pollinis</name>
    <dbReference type="NCBI Taxonomy" id="2605270"/>
    <lineage>
        <taxon>Bacteria</taxon>
        <taxon>Pseudomonadati</taxon>
        <taxon>Pseudomonadota</taxon>
        <taxon>Gammaproteobacteria</taxon>
        <taxon>Moraxellales</taxon>
        <taxon>Moraxellaceae</taxon>
        <taxon>Acinetobacter</taxon>
    </lineage>
</organism>
<sequence length="396" mass="43407">MKNPSIACLSIAFVFLINMLGTTLPTAIYPIYQAHEHITSLTITLIFATYALGVISALLIMGSWSDQLGRKPMLFLGLFFSIISALCFAFGDALSFWFIARLFSGFSAGLYASTATVMILELAPKHWSKVATLIASGANILGLGLGPIVGGIIIETLPSPEMMPYLIHLILTLFAGLVLYFIPESRKKASQIKLKVQKLSLPHEVKSIFVPVTIAGFSGFMVMGFYSSMIPSILNHIFEIHHAIQIGLTIFILFIASVIGQVSEPFIPKQKREFVGCYTLLLGLIPFFFCIALQSFTLLCIATALCGWGQGLSFRSCLANLAQHSPDAYKASITSSFFVIIYLGMSTPVIGMGILNQFVTLKTATFSYLLAVFIILTTAIFLLRRYYQSLDIKKAP</sequence>
<evidence type="ECO:0000256" key="5">
    <source>
        <dbReference type="ARBA" id="ARBA00022989"/>
    </source>
</evidence>
<evidence type="ECO:0000313" key="10">
    <source>
        <dbReference type="Proteomes" id="UP001339883"/>
    </source>
</evidence>
<evidence type="ECO:0000256" key="2">
    <source>
        <dbReference type="ARBA" id="ARBA00022448"/>
    </source>
</evidence>
<gene>
    <name evidence="9" type="ORF">I2F25_06665</name>
</gene>
<feature type="transmembrane region" description="Helical" evidence="7">
    <location>
        <begin position="333"/>
        <end position="354"/>
    </location>
</feature>
<evidence type="ECO:0000256" key="7">
    <source>
        <dbReference type="SAM" id="Phobius"/>
    </source>
</evidence>
<keyword evidence="3" id="KW-1003">Cell membrane</keyword>
<dbReference type="EMBL" id="VTDN01000004">
    <property type="protein sequence ID" value="MEB5476729.1"/>
    <property type="molecule type" value="Genomic_DNA"/>
</dbReference>
<feature type="transmembrane region" description="Helical" evidence="7">
    <location>
        <begin position="208"/>
        <end position="230"/>
    </location>
</feature>
<dbReference type="Pfam" id="PF07690">
    <property type="entry name" value="MFS_1"/>
    <property type="match status" value="1"/>
</dbReference>
<feature type="transmembrane region" description="Helical" evidence="7">
    <location>
        <begin position="366"/>
        <end position="383"/>
    </location>
</feature>
<keyword evidence="10" id="KW-1185">Reference proteome</keyword>
<dbReference type="Gene3D" id="1.20.1250.20">
    <property type="entry name" value="MFS general substrate transporter like domains"/>
    <property type="match status" value="1"/>
</dbReference>